<dbReference type="GeneID" id="113202952"/>
<feature type="region of interest" description="Disordered" evidence="3">
    <location>
        <begin position="502"/>
        <end position="522"/>
    </location>
</feature>
<dbReference type="SMART" id="SM00355">
    <property type="entry name" value="ZnF_C2H2"/>
    <property type="match status" value="2"/>
</dbReference>
<proteinExistence type="predicted"/>
<dbReference type="AlphaFoldDB" id="A0A6J1RXY3"/>
<dbReference type="InterPro" id="IPR012934">
    <property type="entry name" value="Znf_AD"/>
</dbReference>
<feature type="compositionally biased region" description="Polar residues" evidence="3">
    <location>
        <begin position="211"/>
        <end position="221"/>
    </location>
</feature>
<keyword evidence="2" id="KW-0862">Zinc</keyword>
<evidence type="ECO:0000313" key="7">
    <source>
        <dbReference type="RefSeq" id="XP_026273193.1"/>
    </source>
</evidence>
<feature type="compositionally biased region" description="Polar residues" evidence="3">
    <location>
        <begin position="510"/>
        <end position="522"/>
    </location>
</feature>
<dbReference type="Pfam" id="PF07776">
    <property type="entry name" value="zf-AD"/>
    <property type="match status" value="1"/>
</dbReference>
<dbReference type="RefSeq" id="XP_052125653.1">
    <property type="nucleotide sequence ID" value="XM_052269693.1"/>
</dbReference>
<evidence type="ECO:0000259" key="4">
    <source>
        <dbReference type="PROSITE" id="PS50157"/>
    </source>
</evidence>
<dbReference type="InterPro" id="IPR013087">
    <property type="entry name" value="Znf_C2H2_type"/>
</dbReference>
<keyword evidence="6" id="KW-1185">Reference proteome</keyword>
<feature type="region of interest" description="Disordered" evidence="3">
    <location>
        <begin position="146"/>
        <end position="254"/>
    </location>
</feature>
<dbReference type="OrthoDB" id="9411774at2759"/>
<feature type="binding site" evidence="2">
    <location>
        <position position="30"/>
    </location>
    <ligand>
        <name>Zn(2+)</name>
        <dbReference type="ChEBI" id="CHEBI:29105"/>
    </ligand>
</feature>
<feature type="compositionally biased region" description="Polar residues" evidence="3">
    <location>
        <begin position="266"/>
        <end position="282"/>
    </location>
</feature>
<feature type="compositionally biased region" description="Basic residues" evidence="3">
    <location>
        <begin position="200"/>
        <end position="210"/>
    </location>
</feature>
<dbReference type="GO" id="GO:0008270">
    <property type="term" value="F:zinc ion binding"/>
    <property type="evidence" value="ECO:0007669"/>
    <property type="project" value="UniProtKB-UniRule"/>
</dbReference>
<dbReference type="Gene3D" id="3.40.1800.20">
    <property type="match status" value="1"/>
</dbReference>
<evidence type="ECO:0000313" key="9">
    <source>
        <dbReference type="RefSeq" id="XP_052125653.1"/>
    </source>
</evidence>
<feature type="binding site" evidence="2">
    <location>
        <position position="73"/>
    </location>
    <ligand>
        <name>Zn(2+)</name>
        <dbReference type="ChEBI" id="CHEBI:29105"/>
    </ligand>
</feature>
<feature type="compositionally biased region" description="Acidic residues" evidence="3">
    <location>
        <begin position="239"/>
        <end position="249"/>
    </location>
</feature>
<accession>A0A6J1RXY3</accession>
<evidence type="ECO:0000256" key="2">
    <source>
        <dbReference type="PROSITE-ProRule" id="PRU01263"/>
    </source>
</evidence>
<feature type="domain" description="ZAD" evidence="5">
    <location>
        <begin position="25"/>
        <end position="100"/>
    </location>
</feature>
<dbReference type="RefSeq" id="XP_026273195.1">
    <property type="nucleotide sequence ID" value="XM_026417410.2"/>
</dbReference>
<dbReference type="GO" id="GO:0005634">
    <property type="term" value="C:nucleus"/>
    <property type="evidence" value="ECO:0007669"/>
    <property type="project" value="InterPro"/>
</dbReference>
<evidence type="ECO:0000259" key="5">
    <source>
        <dbReference type="PROSITE" id="PS51915"/>
    </source>
</evidence>
<keyword evidence="1" id="KW-0863">Zinc-finger</keyword>
<feature type="compositionally biased region" description="Basic residues" evidence="3">
    <location>
        <begin position="224"/>
        <end position="233"/>
    </location>
</feature>
<dbReference type="Proteomes" id="UP000504606">
    <property type="component" value="Unplaced"/>
</dbReference>
<sequence length="522" mass="57229">MMRGQFPFSTNKPFDVSETPTKLQHLCRMCAATCKEPVSLYGPEGVAHELAVKFSSYLPIKVAETDTLPLQLCYDCTNLLIQWDAAVLVAIAADKKLRALQWREQFERQRAGENMKGSNTEESLSCSLCPKSGMVFRGLIEHLKTHERPPSLSNDNNNADCNKIPRESQLPETIVPNLAGDTSLDADEHNDSSESFVFKRILRPKQKKSRTSGQSSSETNTSKVRLRSKRKSSGKQDEIFSESSEDGSDDGVVTSSTSGGFNLLSAPSSSLRTFSNSDQNLKVKNVPKDSDPTPFKPKVRIISAESINQSLEERAKANQTAKSPESQNSSIVKTAQPPMQSVLKPLTLASASQKTIVLPGGVFKVDSNKTPTKILKLPDGRFVRLLETKVPIAGGKFVYAPPRNLPSSVLSRIAQPQDKEKTPLAQPSPPVNQEIAPVNIAPAPEINSSSNESSKDLRKTVMLSDSKIITFNHQPGPKNSGSRYICVFCGKRNLTQDCLEQHARSHSKDQVVNVSVPSEQND</sequence>
<feature type="binding site" evidence="2">
    <location>
        <position position="27"/>
    </location>
    <ligand>
        <name>Zn(2+)</name>
        <dbReference type="ChEBI" id="CHEBI:29105"/>
    </ligand>
</feature>
<dbReference type="SUPFAM" id="SSF57716">
    <property type="entry name" value="Glucocorticoid receptor-like (DNA-binding domain)"/>
    <property type="match status" value="1"/>
</dbReference>
<evidence type="ECO:0000256" key="1">
    <source>
        <dbReference type="PROSITE-ProRule" id="PRU00042"/>
    </source>
</evidence>
<name>A0A6J1RXY3_FRAOC</name>
<feature type="region of interest" description="Disordered" evidence="3">
    <location>
        <begin position="266"/>
        <end position="296"/>
    </location>
</feature>
<dbReference type="RefSeq" id="XP_026273193.1">
    <property type="nucleotide sequence ID" value="XM_026417408.2"/>
</dbReference>
<keyword evidence="2" id="KW-0479">Metal-binding</keyword>
<evidence type="ECO:0000256" key="3">
    <source>
        <dbReference type="SAM" id="MobiDB-lite"/>
    </source>
</evidence>
<protein>
    <submittedName>
        <fullName evidence="7 8">Uncharacterized protein LOC113202952</fullName>
    </submittedName>
</protein>
<dbReference type="KEGG" id="foc:113202952"/>
<feature type="region of interest" description="Disordered" evidence="3">
    <location>
        <begin position="312"/>
        <end position="336"/>
    </location>
</feature>
<feature type="domain" description="C2H2-type" evidence="4">
    <location>
        <begin position="484"/>
        <end position="511"/>
    </location>
</feature>
<feature type="compositionally biased region" description="Polar residues" evidence="3">
    <location>
        <begin position="151"/>
        <end position="160"/>
    </location>
</feature>
<organism evidence="6 7">
    <name type="scientific">Frankliniella occidentalis</name>
    <name type="common">Western flower thrips</name>
    <name type="synonym">Euthrips occidentalis</name>
    <dbReference type="NCBI Taxonomy" id="133901"/>
    <lineage>
        <taxon>Eukaryota</taxon>
        <taxon>Metazoa</taxon>
        <taxon>Ecdysozoa</taxon>
        <taxon>Arthropoda</taxon>
        <taxon>Hexapoda</taxon>
        <taxon>Insecta</taxon>
        <taxon>Pterygota</taxon>
        <taxon>Neoptera</taxon>
        <taxon>Paraneoptera</taxon>
        <taxon>Thysanoptera</taxon>
        <taxon>Terebrantia</taxon>
        <taxon>Thripoidea</taxon>
        <taxon>Thripidae</taxon>
        <taxon>Frankliniella</taxon>
    </lineage>
</organism>
<evidence type="ECO:0000313" key="8">
    <source>
        <dbReference type="RefSeq" id="XP_026273195.1"/>
    </source>
</evidence>
<evidence type="ECO:0000313" key="6">
    <source>
        <dbReference type="Proteomes" id="UP000504606"/>
    </source>
</evidence>
<feature type="compositionally biased region" description="Polar residues" evidence="3">
    <location>
        <begin position="317"/>
        <end position="336"/>
    </location>
</feature>
<gene>
    <name evidence="7 8 9" type="primary">LOC113202952</name>
</gene>
<feature type="binding site" evidence="2">
    <location>
        <position position="76"/>
    </location>
    <ligand>
        <name>Zn(2+)</name>
        <dbReference type="ChEBI" id="CHEBI:29105"/>
    </ligand>
</feature>
<dbReference type="PROSITE" id="PS50157">
    <property type="entry name" value="ZINC_FINGER_C2H2_2"/>
    <property type="match status" value="1"/>
</dbReference>
<reference evidence="7 8" key="1">
    <citation type="submission" date="2025-04" db="UniProtKB">
        <authorList>
            <consortium name="RefSeq"/>
        </authorList>
    </citation>
    <scope>IDENTIFICATION</scope>
    <source>
        <tissue evidence="7 8">Whole organism</tissue>
    </source>
</reference>
<dbReference type="PROSITE" id="PS51915">
    <property type="entry name" value="ZAD"/>
    <property type="match status" value="1"/>
</dbReference>